<evidence type="ECO:0000256" key="1">
    <source>
        <dbReference type="ARBA" id="ARBA00004167"/>
    </source>
</evidence>
<comment type="caution">
    <text evidence="9">The sequence shown here is derived from an EMBL/GenBank/DDBJ whole genome shotgun (WGS) entry which is preliminary data.</text>
</comment>
<dbReference type="InterPro" id="IPR000272">
    <property type="entry name" value="Ion-transport_regulator_FXYD"/>
</dbReference>
<dbReference type="Pfam" id="PF02038">
    <property type="entry name" value="ATP1G1_PLM_MAT8"/>
    <property type="match status" value="1"/>
</dbReference>
<keyword evidence="6 8" id="KW-0406">Ion transport</keyword>
<dbReference type="GO" id="GO:0017080">
    <property type="term" value="F:sodium channel regulator activity"/>
    <property type="evidence" value="ECO:0007669"/>
    <property type="project" value="TreeGrafter"/>
</dbReference>
<keyword evidence="4 8" id="KW-0812">Transmembrane</keyword>
<accession>A0AAV6G9X3</accession>
<reference evidence="9" key="1">
    <citation type="submission" date="2020-10" db="EMBL/GenBank/DDBJ databases">
        <title>Chromosome-scale genome assembly of the Allis shad, Alosa alosa.</title>
        <authorList>
            <person name="Margot Z."/>
            <person name="Christophe K."/>
            <person name="Cabau C."/>
            <person name="Louis A."/>
            <person name="Berthelot C."/>
            <person name="Parey E."/>
            <person name="Roest Crollius H."/>
            <person name="Montfort J."/>
            <person name="Robinson-Rechavi M."/>
            <person name="Bucao C."/>
            <person name="Bouchez O."/>
            <person name="Gislard M."/>
            <person name="Lluch J."/>
            <person name="Milhes M."/>
            <person name="Lampietro C."/>
            <person name="Lopez Roques C."/>
            <person name="Donnadieu C."/>
            <person name="Braasch I."/>
            <person name="Desvignes T."/>
            <person name="Postlethwait J."/>
            <person name="Bobe J."/>
            <person name="Guiguen Y."/>
        </authorList>
    </citation>
    <scope>NUCLEOTIDE SEQUENCE</scope>
    <source>
        <strain evidence="9">M-15738</strain>
        <tissue evidence="9">Blood</tissue>
    </source>
</reference>
<dbReference type="GO" id="GO:0043269">
    <property type="term" value="P:regulation of monoatomic ion transport"/>
    <property type="evidence" value="ECO:0007669"/>
    <property type="project" value="InterPro"/>
</dbReference>
<evidence type="ECO:0000313" key="10">
    <source>
        <dbReference type="Proteomes" id="UP000823561"/>
    </source>
</evidence>
<name>A0AAV6G9X3_9TELE</name>
<keyword evidence="7 8" id="KW-0472">Membrane</keyword>
<dbReference type="EMBL" id="JADWDJ010000013">
    <property type="protein sequence ID" value="KAG5271630.1"/>
    <property type="molecule type" value="Genomic_DNA"/>
</dbReference>
<evidence type="ECO:0000256" key="3">
    <source>
        <dbReference type="ARBA" id="ARBA00022448"/>
    </source>
</evidence>
<keyword evidence="8" id="KW-0732">Signal</keyword>
<dbReference type="Gene3D" id="1.20.5.780">
    <property type="entry name" value="Single helix bin"/>
    <property type="match status" value="1"/>
</dbReference>
<dbReference type="InterPro" id="IPR047297">
    <property type="entry name" value="FXYD_motif"/>
</dbReference>
<evidence type="ECO:0000313" key="9">
    <source>
        <dbReference type="EMBL" id="KAG5271630.1"/>
    </source>
</evidence>
<evidence type="ECO:0000256" key="4">
    <source>
        <dbReference type="ARBA" id="ARBA00022692"/>
    </source>
</evidence>
<evidence type="ECO:0000256" key="8">
    <source>
        <dbReference type="RuleBase" id="RU364131"/>
    </source>
</evidence>
<feature type="transmembrane region" description="Helical" evidence="8">
    <location>
        <begin position="58"/>
        <end position="78"/>
    </location>
</feature>
<gene>
    <name evidence="9" type="ORF">AALO_G00182170</name>
</gene>
<organism evidence="9 10">
    <name type="scientific">Alosa alosa</name>
    <name type="common">allis shad</name>
    <dbReference type="NCBI Taxonomy" id="278164"/>
    <lineage>
        <taxon>Eukaryota</taxon>
        <taxon>Metazoa</taxon>
        <taxon>Chordata</taxon>
        <taxon>Craniata</taxon>
        <taxon>Vertebrata</taxon>
        <taxon>Euteleostomi</taxon>
        <taxon>Actinopterygii</taxon>
        <taxon>Neopterygii</taxon>
        <taxon>Teleostei</taxon>
        <taxon>Clupei</taxon>
        <taxon>Clupeiformes</taxon>
        <taxon>Clupeoidei</taxon>
        <taxon>Clupeidae</taxon>
        <taxon>Alosa</taxon>
    </lineage>
</organism>
<keyword evidence="3 8" id="KW-0813">Transport</keyword>
<feature type="signal peptide" evidence="8">
    <location>
        <begin position="1"/>
        <end position="30"/>
    </location>
</feature>
<evidence type="ECO:0000256" key="7">
    <source>
        <dbReference type="ARBA" id="ARBA00023136"/>
    </source>
</evidence>
<keyword evidence="10" id="KW-1185">Reference proteome</keyword>
<dbReference type="GO" id="GO:0006811">
    <property type="term" value="P:monoatomic ion transport"/>
    <property type="evidence" value="ECO:0007669"/>
    <property type="project" value="UniProtKB-KW"/>
</dbReference>
<evidence type="ECO:0000256" key="6">
    <source>
        <dbReference type="ARBA" id="ARBA00023065"/>
    </source>
</evidence>
<feature type="chain" id="PRO_5043095463" description="FXYD domain-containing ion transport regulator" evidence="8">
    <location>
        <begin position="31"/>
        <end position="166"/>
    </location>
</feature>
<sequence length="166" mass="18072">MLASFSSLIQVGMDLSMLAAFCACLGPALGSAFGREMPASSMSHDDYDSPFHYDYESLRIGGLVFAVTLCIVGLLLILRNVAASKHQSQAVVIQRLQSSKVKHDLRTYSPRPGSRLIAHLSYASRESRKGFTCSTLREKLSPSYSNLCPGLVAFSFSSIYNILLGL</sequence>
<dbReference type="PANTHER" id="PTHR14132">
    <property type="entry name" value="SODIUM/POTASSIUM-TRANSPORTING ATPASE SUBUNIT GAMMA"/>
    <property type="match status" value="1"/>
</dbReference>
<protein>
    <recommendedName>
        <fullName evidence="8">FXYD domain-containing ion transport regulator</fullName>
    </recommendedName>
</protein>
<keyword evidence="5 8" id="KW-1133">Transmembrane helix</keyword>
<evidence type="ECO:0000256" key="5">
    <source>
        <dbReference type="ARBA" id="ARBA00022989"/>
    </source>
</evidence>
<dbReference type="AlphaFoldDB" id="A0AAV6G9X3"/>
<evidence type="ECO:0000256" key="2">
    <source>
        <dbReference type="ARBA" id="ARBA00005948"/>
    </source>
</evidence>
<comment type="subcellular location">
    <subcellularLocation>
        <location evidence="1">Membrane</location>
        <topology evidence="1">Single-pass membrane protein</topology>
    </subcellularLocation>
</comment>
<dbReference type="Proteomes" id="UP000823561">
    <property type="component" value="Chromosome 13"/>
</dbReference>
<proteinExistence type="inferred from homology"/>
<dbReference type="PROSITE" id="PS01310">
    <property type="entry name" value="FXYD"/>
    <property type="match status" value="1"/>
</dbReference>
<comment type="similarity">
    <text evidence="2 8">Belongs to the FXYD family.</text>
</comment>
<dbReference type="GO" id="GO:0016020">
    <property type="term" value="C:membrane"/>
    <property type="evidence" value="ECO:0007669"/>
    <property type="project" value="UniProtKB-SubCell"/>
</dbReference>
<dbReference type="CDD" id="cd20324">
    <property type="entry name" value="FXYD6"/>
    <property type="match status" value="1"/>
</dbReference>